<dbReference type="InterPro" id="IPR006976">
    <property type="entry name" value="VanZ-like"/>
</dbReference>
<dbReference type="AlphaFoldDB" id="A0A399J8S8"/>
<feature type="transmembrane region" description="Helical" evidence="2">
    <location>
        <begin position="151"/>
        <end position="168"/>
    </location>
</feature>
<feature type="region of interest" description="Disordered" evidence="1">
    <location>
        <begin position="1"/>
        <end position="37"/>
    </location>
</feature>
<name>A0A399J8S8_9MICC</name>
<evidence type="ECO:0000313" key="4">
    <source>
        <dbReference type="EMBL" id="RII41983.1"/>
    </source>
</evidence>
<protein>
    <submittedName>
        <fullName evidence="4">VanZ family protein</fullName>
    </submittedName>
</protein>
<evidence type="ECO:0000256" key="1">
    <source>
        <dbReference type="SAM" id="MobiDB-lite"/>
    </source>
</evidence>
<reference evidence="4 5" key="1">
    <citation type="submission" date="2018-07" db="EMBL/GenBank/DDBJ databases">
        <title>Arthrobacter sp. nov., isolated from raw cow's milk with high bacterial count.</title>
        <authorList>
            <person name="Hahne J."/>
            <person name="Isele D."/>
            <person name="Lipski A."/>
        </authorList>
    </citation>
    <scope>NUCLEOTIDE SEQUENCE [LARGE SCALE GENOMIC DNA]</scope>
    <source>
        <strain evidence="4 5">JZ R-35</strain>
    </source>
</reference>
<dbReference type="Proteomes" id="UP000265419">
    <property type="component" value="Unassembled WGS sequence"/>
</dbReference>
<feature type="transmembrane region" description="Helical" evidence="2">
    <location>
        <begin position="123"/>
        <end position="139"/>
    </location>
</feature>
<sequence length="187" mass="19344">MPGHRGRLSRPSSGGVSRDPALTRAPGARPSASENQHDDAAVATVRVLATFITAVVIGLITLGPQPGDPNQPGGLQELFTRWHGAGLPAWIDLPLLEFCANIALFVPVGAVAASWLGSWGASVFAGAAVTSFIECFQGVFLPDRVADPRDLLSNTLGAALGAAALLALRRRAARGHAGASPHRHPRG</sequence>
<feature type="transmembrane region" description="Helical" evidence="2">
    <location>
        <begin position="40"/>
        <end position="62"/>
    </location>
</feature>
<gene>
    <name evidence="4" type="ORF">DWB68_09915</name>
</gene>
<evidence type="ECO:0000256" key="2">
    <source>
        <dbReference type="SAM" id="Phobius"/>
    </source>
</evidence>
<proteinExistence type="predicted"/>
<dbReference type="EMBL" id="QQXK01000018">
    <property type="protein sequence ID" value="RII41983.1"/>
    <property type="molecule type" value="Genomic_DNA"/>
</dbReference>
<keyword evidence="2" id="KW-0812">Transmembrane</keyword>
<evidence type="ECO:0000313" key="5">
    <source>
        <dbReference type="Proteomes" id="UP000265419"/>
    </source>
</evidence>
<keyword evidence="5" id="KW-1185">Reference proteome</keyword>
<feature type="transmembrane region" description="Helical" evidence="2">
    <location>
        <begin position="95"/>
        <end position="116"/>
    </location>
</feature>
<organism evidence="4 5">
    <name type="scientific">Galactobacter valiniphilus</name>
    <dbReference type="NCBI Taxonomy" id="2676122"/>
    <lineage>
        <taxon>Bacteria</taxon>
        <taxon>Bacillati</taxon>
        <taxon>Actinomycetota</taxon>
        <taxon>Actinomycetes</taxon>
        <taxon>Micrococcales</taxon>
        <taxon>Micrococcaceae</taxon>
        <taxon>Galactobacter</taxon>
    </lineage>
</organism>
<keyword evidence="2" id="KW-1133">Transmembrane helix</keyword>
<keyword evidence="2" id="KW-0472">Membrane</keyword>
<comment type="caution">
    <text evidence="4">The sequence shown here is derived from an EMBL/GenBank/DDBJ whole genome shotgun (WGS) entry which is preliminary data.</text>
</comment>
<accession>A0A399J8S8</accession>
<feature type="domain" description="VanZ-like" evidence="3">
    <location>
        <begin position="96"/>
        <end position="166"/>
    </location>
</feature>
<dbReference type="Pfam" id="PF04892">
    <property type="entry name" value="VanZ"/>
    <property type="match status" value="1"/>
</dbReference>
<evidence type="ECO:0000259" key="3">
    <source>
        <dbReference type="Pfam" id="PF04892"/>
    </source>
</evidence>